<evidence type="ECO:0000313" key="14">
    <source>
        <dbReference type="EMBL" id="GHF11246.1"/>
    </source>
</evidence>
<evidence type="ECO:0000256" key="7">
    <source>
        <dbReference type="ARBA" id="ARBA00023098"/>
    </source>
</evidence>
<evidence type="ECO:0000256" key="2">
    <source>
        <dbReference type="ARBA" id="ARBA00010441"/>
    </source>
</evidence>
<keyword evidence="8 13" id="KW-0472">Membrane</keyword>
<keyword evidence="9" id="KW-0594">Phospholipid biosynthesis</keyword>
<dbReference type="Pfam" id="PF01066">
    <property type="entry name" value="CDP-OH_P_transf"/>
    <property type="match status" value="1"/>
</dbReference>
<keyword evidence="5 13" id="KW-0812">Transmembrane</keyword>
<dbReference type="GO" id="GO:0016020">
    <property type="term" value="C:membrane"/>
    <property type="evidence" value="ECO:0007669"/>
    <property type="project" value="UniProtKB-SubCell"/>
</dbReference>
<dbReference type="EC" id="2.7.8.5" evidence="11"/>
<feature type="transmembrane region" description="Helical" evidence="13">
    <location>
        <begin position="102"/>
        <end position="127"/>
    </location>
</feature>
<feature type="transmembrane region" description="Helical" evidence="13">
    <location>
        <begin position="179"/>
        <end position="201"/>
    </location>
</feature>
<dbReference type="InterPro" id="IPR004570">
    <property type="entry name" value="Phosphatidylglycerol_P_synth"/>
</dbReference>
<evidence type="ECO:0000256" key="4">
    <source>
        <dbReference type="ARBA" id="ARBA00022679"/>
    </source>
</evidence>
<evidence type="ECO:0000256" key="8">
    <source>
        <dbReference type="ARBA" id="ARBA00023136"/>
    </source>
</evidence>
<dbReference type="Gene3D" id="1.20.120.1760">
    <property type="match status" value="1"/>
</dbReference>
<dbReference type="PANTHER" id="PTHR14269:SF52">
    <property type="entry name" value="PHOSPHATIDYLGLYCEROPHOSPHATE SYNTHASE-RELATED"/>
    <property type="match status" value="1"/>
</dbReference>
<dbReference type="Proteomes" id="UP000617531">
    <property type="component" value="Unassembled WGS sequence"/>
</dbReference>
<feature type="transmembrane region" description="Helical" evidence="13">
    <location>
        <begin position="155"/>
        <end position="173"/>
    </location>
</feature>
<organism evidence="14 15">
    <name type="scientific">Pseudolysinimonas yzui</name>
    <dbReference type="NCBI Taxonomy" id="2708254"/>
    <lineage>
        <taxon>Bacteria</taxon>
        <taxon>Bacillati</taxon>
        <taxon>Actinomycetota</taxon>
        <taxon>Actinomycetes</taxon>
        <taxon>Micrococcales</taxon>
        <taxon>Microbacteriaceae</taxon>
        <taxon>Pseudolysinimonas</taxon>
    </lineage>
</organism>
<feature type="transmembrane region" description="Helical" evidence="13">
    <location>
        <begin position="59"/>
        <end position="82"/>
    </location>
</feature>
<evidence type="ECO:0000256" key="6">
    <source>
        <dbReference type="ARBA" id="ARBA00022989"/>
    </source>
</evidence>
<evidence type="ECO:0000256" key="10">
    <source>
        <dbReference type="ARBA" id="ARBA00023264"/>
    </source>
</evidence>
<dbReference type="PROSITE" id="PS00379">
    <property type="entry name" value="CDP_ALCOHOL_P_TRANSF"/>
    <property type="match status" value="1"/>
</dbReference>
<dbReference type="UniPathway" id="UPA00085"/>
<protein>
    <recommendedName>
        <fullName evidence="11">CDP-diacylglycerol--glycerol-3-phosphate 3-phosphatidyltransferase</fullName>
        <ecNumber evidence="11">2.7.8.5</ecNumber>
    </recommendedName>
</protein>
<evidence type="ECO:0000256" key="13">
    <source>
        <dbReference type="SAM" id="Phobius"/>
    </source>
</evidence>
<evidence type="ECO:0000256" key="12">
    <source>
        <dbReference type="RuleBase" id="RU003750"/>
    </source>
</evidence>
<reference evidence="14" key="1">
    <citation type="journal article" date="2014" name="Int. J. Syst. Evol. Microbiol.">
        <title>Complete genome sequence of Corynebacterium casei LMG S-19264T (=DSM 44701T), isolated from a smear-ripened cheese.</title>
        <authorList>
            <consortium name="US DOE Joint Genome Institute (JGI-PGF)"/>
            <person name="Walter F."/>
            <person name="Albersmeier A."/>
            <person name="Kalinowski J."/>
            <person name="Ruckert C."/>
        </authorList>
    </citation>
    <scope>NUCLEOTIDE SEQUENCE</scope>
    <source>
        <strain evidence="14">CGMCC 1.16548</strain>
    </source>
</reference>
<evidence type="ECO:0000256" key="3">
    <source>
        <dbReference type="ARBA" id="ARBA00022516"/>
    </source>
</evidence>
<evidence type="ECO:0000256" key="1">
    <source>
        <dbReference type="ARBA" id="ARBA00004141"/>
    </source>
</evidence>
<comment type="subcellular location">
    <subcellularLocation>
        <location evidence="1">Membrane</location>
        <topology evidence="1">Multi-pass membrane protein</topology>
    </subcellularLocation>
</comment>
<dbReference type="InterPro" id="IPR043130">
    <property type="entry name" value="CDP-OH_PTrfase_TM_dom"/>
</dbReference>
<dbReference type="EMBL" id="BNAI01000001">
    <property type="protein sequence ID" value="GHF11246.1"/>
    <property type="molecule type" value="Genomic_DNA"/>
</dbReference>
<keyword evidence="10" id="KW-1208">Phospholipid metabolism</keyword>
<dbReference type="InterPro" id="IPR048254">
    <property type="entry name" value="CDP_ALCOHOL_P_TRANSF_CS"/>
</dbReference>
<evidence type="ECO:0000256" key="5">
    <source>
        <dbReference type="ARBA" id="ARBA00022692"/>
    </source>
</evidence>
<proteinExistence type="inferred from homology"/>
<comment type="similarity">
    <text evidence="2 12">Belongs to the CDP-alcohol phosphatidyltransferase class-I family.</text>
</comment>
<dbReference type="PANTHER" id="PTHR14269">
    <property type="entry name" value="CDP-DIACYLGLYCEROL--GLYCEROL-3-PHOSPHATE 3-PHOSPHATIDYLTRANSFERASE-RELATED"/>
    <property type="match status" value="1"/>
</dbReference>
<keyword evidence="7" id="KW-0443">Lipid metabolism</keyword>
<keyword evidence="4 12" id="KW-0808">Transferase</keyword>
<dbReference type="NCBIfam" id="TIGR00560">
    <property type="entry name" value="pgsA"/>
    <property type="match status" value="1"/>
</dbReference>
<dbReference type="PIRSF" id="PIRSF000847">
    <property type="entry name" value="Phos_ph_gly_syn"/>
    <property type="match status" value="1"/>
</dbReference>
<dbReference type="InterPro" id="IPR000462">
    <property type="entry name" value="CDP-OH_P_trans"/>
</dbReference>
<keyword evidence="6 13" id="KW-1133">Transmembrane helix</keyword>
<evidence type="ECO:0000256" key="9">
    <source>
        <dbReference type="ARBA" id="ARBA00023209"/>
    </source>
</evidence>
<reference evidence="14" key="2">
    <citation type="submission" date="2020-09" db="EMBL/GenBank/DDBJ databases">
        <authorList>
            <person name="Sun Q."/>
            <person name="Zhou Y."/>
        </authorList>
    </citation>
    <scope>NUCLEOTIDE SEQUENCE</scope>
    <source>
        <strain evidence="14">CGMCC 1.16548</strain>
    </source>
</reference>
<name>A0A8J3GPJ6_9MICO</name>
<comment type="caution">
    <text evidence="14">The sequence shown here is derived from an EMBL/GenBank/DDBJ whole genome shotgun (WGS) entry which is preliminary data.</text>
</comment>
<feature type="transmembrane region" description="Helical" evidence="13">
    <location>
        <begin position="31"/>
        <end position="52"/>
    </location>
</feature>
<sequence length="220" mass="23489">MALDGPPTPRVNPMRGRVVRGGEGTASAGNLANIITVFRMLLAPVFIVLLLLDAGADGYLRYIAGGLFIFASATDGVDGFLARRRNLVTDAGKLLDPIADKLLTGGALVALSILGELPWWVTGVILFREVGITVLRFVALRDHVIAASLLGKIKTWVQIIAISAAIIPLWTFFGDGMHVVNAVLMTLAVIITLVSGVEYLWQAYKGRPSRPSTPPTSSVE</sequence>
<keyword evidence="3" id="KW-0444">Lipid biosynthesis</keyword>
<evidence type="ECO:0000313" key="15">
    <source>
        <dbReference type="Proteomes" id="UP000617531"/>
    </source>
</evidence>
<gene>
    <name evidence="14" type="primary">pgsA</name>
    <name evidence="14" type="ORF">GCM10011600_10570</name>
</gene>
<keyword evidence="15" id="KW-1185">Reference proteome</keyword>
<dbReference type="GO" id="GO:0008444">
    <property type="term" value="F:CDP-diacylglycerol-glycerol-3-phosphate 3-phosphatidyltransferase activity"/>
    <property type="evidence" value="ECO:0007669"/>
    <property type="project" value="UniProtKB-UniRule"/>
</dbReference>
<dbReference type="InterPro" id="IPR050324">
    <property type="entry name" value="CDP-alcohol_PTase-I"/>
</dbReference>
<dbReference type="AlphaFoldDB" id="A0A8J3GPJ6"/>
<dbReference type="GO" id="GO:0046474">
    <property type="term" value="P:glycerophospholipid biosynthetic process"/>
    <property type="evidence" value="ECO:0007669"/>
    <property type="project" value="TreeGrafter"/>
</dbReference>
<evidence type="ECO:0000256" key="11">
    <source>
        <dbReference type="NCBIfam" id="TIGR00560"/>
    </source>
</evidence>
<accession>A0A8J3GPJ6</accession>